<dbReference type="EMBL" id="BX284605">
    <property type="protein sequence ID" value="CCD83397.1"/>
    <property type="molecule type" value="Genomic_DNA"/>
</dbReference>
<dbReference type="KEGG" id="cel:CELE_T01C4.6"/>
<dbReference type="CTD" id="187946"/>
<feature type="transmembrane region" description="Helical" evidence="5">
    <location>
        <begin position="6"/>
        <end position="26"/>
    </location>
</feature>
<dbReference type="GO" id="GO:0016020">
    <property type="term" value="C:membrane"/>
    <property type="evidence" value="ECO:0007669"/>
    <property type="project" value="UniProtKB-SubCell"/>
</dbReference>
<evidence type="ECO:0000259" key="6">
    <source>
        <dbReference type="PROSITE" id="PS50262"/>
    </source>
</evidence>
<gene>
    <name evidence="7 9" type="primary">srx-36</name>
    <name evidence="7" type="ORF">CELE_T01C4.6</name>
    <name evidence="9" type="ORF">T01C4.6</name>
</gene>
<sequence>MHIEQWLILAIIPVNMIGIVTNWLVVTAIILNKTVNHSFSLLTSNQAIFNGVFSVVYLVYVVPMIFFDSSFMKLNVHHVAFILLICYDASIHAHAIITINRFCAVFLPIAYKTLLSSTRTKVIIAFSFILSLAFLTILFQIYPCQMYYNKELGLVYTDLPICMTYSKYGDIGKLISFSIFNVIIDTITVWKVRKVRSQHGKHKFTNKEIDFLKQSFSQAIYLLVTTSCFVIIPMYITNPVAELIMGTFFWPTIHALDGAITLYFNTEIQRSLLKYCSKTSVASMNYITKNGGMSHAITLK</sequence>
<dbReference type="eggNOG" id="ENOG502TKKD">
    <property type="taxonomic scope" value="Eukaryota"/>
</dbReference>
<keyword evidence="4 5" id="KW-0472">Membrane</keyword>
<dbReference type="InParanoid" id="Q94299"/>
<feature type="transmembrane region" description="Helical" evidence="5">
    <location>
        <begin position="47"/>
        <end position="67"/>
    </location>
</feature>
<name>Q94299_CAEEL</name>
<dbReference type="Pfam" id="PF10328">
    <property type="entry name" value="7TM_GPCR_Srx"/>
    <property type="match status" value="1"/>
</dbReference>
<feature type="transmembrane region" description="Helical" evidence="5">
    <location>
        <begin position="219"/>
        <end position="237"/>
    </location>
</feature>
<dbReference type="Proteomes" id="UP000001940">
    <property type="component" value="Chromosome V"/>
</dbReference>
<dbReference type="InterPro" id="IPR017452">
    <property type="entry name" value="GPCR_Rhodpsn_7TM"/>
</dbReference>
<dbReference type="GeneID" id="187946"/>
<evidence type="ECO:0000256" key="4">
    <source>
        <dbReference type="ARBA" id="ARBA00023136"/>
    </source>
</evidence>
<dbReference type="OrthoDB" id="5867211at2759"/>
<dbReference type="WormBase" id="T01C4.6">
    <property type="protein sequence ID" value="CE36562"/>
    <property type="gene ID" value="WBGene00005927"/>
    <property type="gene designation" value="srx-36"/>
</dbReference>
<keyword evidence="8" id="KW-1185">Reference proteome</keyword>
<evidence type="ECO:0000256" key="2">
    <source>
        <dbReference type="ARBA" id="ARBA00022692"/>
    </source>
</evidence>
<dbReference type="PIR" id="T29276">
    <property type="entry name" value="T29276"/>
</dbReference>
<evidence type="ECO:0000313" key="9">
    <source>
        <dbReference type="WormBase" id="T01C4.6"/>
    </source>
</evidence>
<organism evidence="7 8">
    <name type="scientific">Caenorhabditis elegans</name>
    <dbReference type="NCBI Taxonomy" id="6239"/>
    <lineage>
        <taxon>Eukaryota</taxon>
        <taxon>Metazoa</taxon>
        <taxon>Ecdysozoa</taxon>
        <taxon>Nematoda</taxon>
        <taxon>Chromadorea</taxon>
        <taxon>Rhabditida</taxon>
        <taxon>Rhabditina</taxon>
        <taxon>Rhabditomorpha</taxon>
        <taxon>Rhabditoidea</taxon>
        <taxon>Rhabditidae</taxon>
        <taxon>Peloderinae</taxon>
        <taxon>Caenorhabditis</taxon>
    </lineage>
</organism>
<dbReference type="Bgee" id="WBGene00005927">
    <property type="expression patterns" value="Expressed in larva"/>
</dbReference>
<dbReference type="PROSITE" id="PS50262">
    <property type="entry name" value="G_PROTEIN_RECEP_F1_2"/>
    <property type="match status" value="1"/>
</dbReference>
<dbReference type="InterPro" id="IPR019430">
    <property type="entry name" value="7TM_GPCR_serpentine_rcpt_Srx"/>
</dbReference>
<dbReference type="HOGENOM" id="CLU_059630_1_0_1"/>
<dbReference type="SMR" id="Q94299"/>
<keyword evidence="2 5" id="KW-0812">Transmembrane</keyword>
<feature type="transmembrane region" description="Helical" evidence="5">
    <location>
        <begin position="243"/>
        <end position="264"/>
    </location>
</feature>
<dbReference type="OMA" id="WASIHAV"/>
<dbReference type="PANTHER" id="PTHR23017:SF4">
    <property type="entry name" value="G-PROTEIN COUPLED RECEPTORS FAMILY 1 PROFILE DOMAIN-CONTAINING PROTEIN"/>
    <property type="match status" value="1"/>
</dbReference>
<dbReference type="CDD" id="cd00637">
    <property type="entry name" value="7tm_classA_rhodopsin-like"/>
    <property type="match status" value="1"/>
</dbReference>
<dbReference type="AlphaFoldDB" id="Q94299"/>
<evidence type="ECO:0000256" key="1">
    <source>
        <dbReference type="ARBA" id="ARBA00004370"/>
    </source>
</evidence>
<dbReference type="SUPFAM" id="SSF81321">
    <property type="entry name" value="Family A G protein-coupled receptor-like"/>
    <property type="match status" value="1"/>
</dbReference>
<keyword evidence="7" id="KW-0675">Receptor</keyword>
<keyword evidence="3 5" id="KW-1133">Transmembrane helix</keyword>
<dbReference type="PaxDb" id="6239-T01C4.6"/>
<proteinExistence type="predicted"/>
<feature type="domain" description="G-protein coupled receptors family 1 profile" evidence="6">
    <location>
        <begin position="21"/>
        <end position="236"/>
    </location>
</feature>
<feature type="transmembrane region" description="Helical" evidence="5">
    <location>
        <begin position="174"/>
        <end position="192"/>
    </location>
</feature>
<feature type="transmembrane region" description="Helical" evidence="5">
    <location>
        <begin position="79"/>
        <end position="110"/>
    </location>
</feature>
<evidence type="ECO:0000256" key="3">
    <source>
        <dbReference type="ARBA" id="ARBA00022989"/>
    </source>
</evidence>
<dbReference type="PhylomeDB" id="Q94299"/>
<dbReference type="PANTHER" id="PTHR23017">
    <property type="entry name" value="SERPENTINE RECEPTOR, CLASS X"/>
    <property type="match status" value="1"/>
</dbReference>
<accession>Q94299</accession>
<evidence type="ECO:0000313" key="8">
    <source>
        <dbReference type="Proteomes" id="UP000001940"/>
    </source>
</evidence>
<feature type="transmembrane region" description="Helical" evidence="5">
    <location>
        <begin position="122"/>
        <end position="142"/>
    </location>
</feature>
<evidence type="ECO:0000313" key="7">
    <source>
        <dbReference type="EMBL" id="CCD83397.1"/>
    </source>
</evidence>
<evidence type="ECO:0000256" key="5">
    <source>
        <dbReference type="SAM" id="Phobius"/>
    </source>
</evidence>
<dbReference type="AGR" id="WB:WBGene00005927"/>
<dbReference type="UCSC" id="T01C4.6">
    <property type="organism name" value="c. elegans"/>
</dbReference>
<dbReference type="Gene3D" id="1.20.1070.10">
    <property type="entry name" value="Rhodopsin 7-helix transmembrane proteins"/>
    <property type="match status" value="1"/>
</dbReference>
<protein>
    <submittedName>
        <fullName evidence="7">G-protein coupled receptors family 1 profile domain-containing protein</fullName>
    </submittedName>
</protein>
<reference evidence="7 8" key="1">
    <citation type="journal article" date="1998" name="Science">
        <title>Genome sequence of the nematode C. elegans: a platform for investigating biology.</title>
        <authorList>
            <consortium name="The C. elegans sequencing consortium"/>
            <person name="Sulson J.E."/>
            <person name="Waterston R."/>
        </authorList>
    </citation>
    <scope>NUCLEOTIDE SEQUENCE [LARGE SCALE GENOMIC DNA]</scope>
    <source>
        <strain evidence="7 8">Bristol N2</strain>
    </source>
</reference>
<dbReference type="RefSeq" id="NP_504807.2">
    <property type="nucleotide sequence ID" value="NM_072406.2"/>
</dbReference>
<comment type="subcellular location">
    <subcellularLocation>
        <location evidence="1">Membrane</location>
    </subcellularLocation>
</comment>